<dbReference type="RefSeq" id="WP_303304619.1">
    <property type="nucleotide sequence ID" value="NZ_JAODOP010000004.1"/>
</dbReference>
<dbReference type="Gene3D" id="2.60.40.10">
    <property type="entry name" value="Immunoglobulins"/>
    <property type="match status" value="1"/>
</dbReference>
<dbReference type="Proteomes" id="UP001337305">
    <property type="component" value="Unassembled WGS sequence"/>
</dbReference>
<dbReference type="EMBL" id="JAODOP010000004">
    <property type="protein sequence ID" value="MEF3832232.1"/>
    <property type="molecule type" value="Genomic_DNA"/>
</dbReference>
<sequence>MIKSYLLILFFLGTIQFTFSQIKVDDKKYTSEQLIKEVLINSPCAKVENITSSTGTATGNNGIGFFTKEDSNFPLSSGIILSSGKAKNARGPNPSSGIPALGDGNTNLDALGFPTWKGDADLERAIGLATNSTYNASVIEFDFIPTANSINFRFLMASEEYAENFPCEFSDSFAFLLRPIGSTSPYKNLAVIPETTIPISVVNIHNAISNVGSSCPAKNARFFDKLNTGANAASSAINFNGQTKVFTASSTVIPNQRYHIKLVIADFEDGDYDTSVFLEAGSFDIGGSLGKNRTIANGNPGCNGTPIILDATLGTGTTYQWLKNNVDIAGETNPTYNVTVDGEYSVKVNLAGTCSSTLGPVKIEFTTPPFISTHPKDMILCEMDKDLKESFDFTENSKLVLGKQDKNKFRVSYHKTQKDADENTNQITLPYVNTTQSEVVFVRIADLTQSCFLTDSFTISVEKQPIANTPIAFEQCDDDTNGKISFDLSTKVSEILDTQNAADFTVTFYGSLAAANTGTPGTEIVAPIINTTNPQEIFARVENKKHPPCFATTAVTLIVNPLPVVKDVVELKQCDDDTDGISLFNLTEANRLISKNYKEETFTYYISKADAQNSLNAIATPTTYKIPVPISSKVFAKVKTNKGCSRITEVNLVVGATQIPASFDLKYELCDNKITDNDDTNGIVSFDFSDATNKIKALFPSGQQISISYYQNLNDALSESKAIGNTSDYRNTSSPYQQKIYVRIDSDAVNACLGLGKHITLEVKPLPKTNIIKDFIKCSNTDTAVFDFQTKTDEIIGLQTEKILVSYHTTLSDAMNDRNPMNAKHQNISNPQMVYIRAQFDTNNNGLKDPGECYSTAMKFNLIVNRNPILSSGNLSNCSNTIQTMYDLTQSKTQITQGENSVQLNFYESEEDHTNNIPIASPNTYTSNVLEKTLIVSGKSTKGCSTKTTLILKTILNLKITKVLDKIEECETDQDGLDIFDLTVRENQLLNGIDQNTVSITYYENEADAIAGNNGNIPSPKKYKNSIAKSQTVYIRVKQKGSKCYQVVPVVLIVNFIAPIDLKEEYILCFDDQNKPKAPYLILPTKLDPDIYNFEWFLGDKPETSNLISGENGSQLVADEVGTYWVRAIVKKSGCDIFKNTVVIGSYIPKSIEIQRTNETFSGNNILEVTVDGKGSYEYMLDDGDFQSSNVFNGVLFGERTITVRDINACGSKTKKIFVIDHPKYFTPNGDGVNDIWNVVGVNLLKDVRISIFDRYGVLIKQIHPSGEGWNGNFNGNPMPSTDYWFRILFTENGLQKLYKSHFTLKR</sequence>
<evidence type="ECO:0000313" key="1">
    <source>
        <dbReference type="EMBL" id="MEF3832232.1"/>
    </source>
</evidence>
<proteinExistence type="predicted"/>
<dbReference type="NCBIfam" id="NF038133">
    <property type="entry name" value="choice_anch_L"/>
    <property type="match status" value="1"/>
</dbReference>
<accession>A0ABU7XNE8</accession>
<name>A0ABU7XNE8_9FLAO</name>
<evidence type="ECO:0000313" key="2">
    <source>
        <dbReference type="Proteomes" id="UP001337305"/>
    </source>
</evidence>
<reference evidence="1 2" key="1">
    <citation type="submission" date="2022-09" db="EMBL/GenBank/DDBJ databases">
        <title>Genome sequencing of Flavivirga sp. MEBiC05379.</title>
        <authorList>
            <person name="Oh H.-M."/>
            <person name="Kwon K.K."/>
            <person name="Park M.J."/>
            <person name="Yang S.-H."/>
        </authorList>
    </citation>
    <scope>NUCLEOTIDE SEQUENCE [LARGE SCALE GENOMIC DNA]</scope>
    <source>
        <strain evidence="1 2">MEBiC05379</strain>
    </source>
</reference>
<protein>
    <submittedName>
        <fullName evidence="1">T9SS type B sorting domain-containing protein</fullName>
    </submittedName>
</protein>
<gene>
    <name evidence="1" type="ORF">N1F79_03735</name>
</gene>
<dbReference type="InterPro" id="IPR013783">
    <property type="entry name" value="Ig-like_fold"/>
</dbReference>
<comment type="caution">
    <text evidence="1">The sequence shown here is derived from an EMBL/GenBank/DDBJ whole genome shotgun (WGS) entry which is preliminary data.</text>
</comment>
<keyword evidence="2" id="KW-1185">Reference proteome</keyword>
<organism evidence="1 2">
    <name type="scientific">Flavivirga spongiicola</name>
    <dbReference type="NCBI Taxonomy" id="421621"/>
    <lineage>
        <taxon>Bacteria</taxon>
        <taxon>Pseudomonadati</taxon>
        <taxon>Bacteroidota</taxon>
        <taxon>Flavobacteriia</taxon>
        <taxon>Flavobacteriales</taxon>
        <taxon>Flavobacteriaceae</taxon>
        <taxon>Flavivirga</taxon>
    </lineage>
</organism>
<dbReference type="Pfam" id="PF13585">
    <property type="entry name" value="CHU_C"/>
    <property type="match status" value="1"/>
</dbReference>
<dbReference type="NCBIfam" id="TIGR04131">
    <property type="entry name" value="Bac_Flav_CTERM"/>
    <property type="match status" value="1"/>
</dbReference>
<dbReference type="InterPro" id="IPR026341">
    <property type="entry name" value="T9SS_type_B"/>
</dbReference>
<dbReference type="InterPro" id="IPR049804">
    <property type="entry name" value="Choice_anch_L"/>
</dbReference>